<dbReference type="AlphaFoldDB" id="A0A8J5T7Q3"/>
<protein>
    <recommendedName>
        <fullName evidence="3">Peptidase A2 domain-containing protein</fullName>
    </recommendedName>
</protein>
<organism evidence="1 2">
    <name type="scientific">Homarus americanus</name>
    <name type="common">American lobster</name>
    <dbReference type="NCBI Taxonomy" id="6706"/>
    <lineage>
        <taxon>Eukaryota</taxon>
        <taxon>Metazoa</taxon>
        <taxon>Ecdysozoa</taxon>
        <taxon>Arthropoda</taxon>
        <taxon>Crustacea</taxon>
        <taxon>Multicrustacea</taxon>
        <taxon>Malacostraca</taxon>
        <taxon>Eumalacostraca</taxon>
        <taxon>Eucarida</taxon>
        <taxon>Decapoda</taxon>
        <taxon>Pleocyemata</taxon>
        <taxon>Astacidea</taxon>
        <taxon>Nephropoidea</taxon>
        <taxon>Nephropidae</taxon>
        <taxon>Homarus</taxon>
    </lineage>
</organism>
<name>A0A8J5T7Q3_HOMAM</name>
<dbReference type="Proteomes" id="UP000747542">
    <property type="component" value="Unassembled WGS sequence"/>
</dbReference>
<keyword evidence="2" id="KW-1185">Reference proteome</keyword>
<dbReference type="EMBL" id="JAHLQT010010178">
    <property type="protein sequence ID" value="KAG7172965.1"/>
    <property type="molecule type" value="Genomic_DNA"/>
</dbReference>
<evidence type="ECO:0008006" key="3">
    <source>
        <dbReference type="Google" id="ProtNLM"/>
    </source>
</evidence>
<comment type="caution">
    <text evidence="1">The sequence shown here is derived from an EMBL/GenBank/DDBJ whole genome shotgun (WGS) entry which is preliminary data.</text>
</comment>
<evidence type="ECO:0000313" key="1">
    <source>
        <dbReference type="EMBL" id="KAG7172965.1"/>
    </source>
</evidence>
<proteinExistence type="predicted"/>
<gene>
    <name evidence="1" type="ORF">Hamer_G008466</name>
</gene>
<accession>A0A8J5T7Q3</accession>
<sequence>MAESADCFMEASSSMTVSVSSHYGLPVNVNTAQTATVEIQGSVTSSQADRPRLQTADRQDSPTICASTIDALVTGPSVAKCPALGREMSRPGHKRGNHPGARTWPPLQPLTDHCTGICFLIDTGVQFSVLPKPICQATPTSTTKLLAANDTCINTHDSKSVRLDLNLGRRYMWKFLVADVSFPAALLFLNRLATPKDLCSNHPVLSQRAANHHCIYGIHSQLPRKFP</sequence>
<reference evidence="1" key="1">
    <citation type="journal article" date="2021" name="Sci. Adv.">
        <title>The American lobster genome reveals insights on longevity, neural, and immune adaptations.</title>
        <authorList>
            <person name="Polinski J.M."/>
            <person name="Zimin A.V."/>
            <person name="Clark K.F."/>
            <person name="Kohn A.B."/>
            <person name="Sadowski N."/>
            <person name="Timp W."/>
            <person name="Ptitsyn A."/>
            <person name="Khanna P."/>
            <person name="Romanova D.Y."/>
            <person name="Williams P."/>
            <person name="Greenwood S.J."/>
            <person name="Moroz L.L."/>
            <person name="Walt D.R."/>
            <person name="Bodnar A.G."/>
        </authorList>
    </citation>
    <scope>NUCLEOTIDE SEQUENCE</scope>
    <source>
        <strain evidence="1">GMGI-L3</strain>
    </source>
</reference>
<evidence type="ECO:0000313" key="2">
    <source>
        <dbReference type="Proteomes" id="UP000747542"/>
    </source>
</evidence>